<dbReference type="InterPro" id="IPR002921">
    <property type="entry name" value="Fungal_lipase-type"/>
</dbReference>
<feature type="compositionally biased region" description="Basic and acidic residues" evidence="15">
    <location>
        <begin position="285"/>
        <end position="303"/>
    </location>
</feature>
<feature type="region of interest" description="Disordered" evidence="15">
    <location>
        <begin position="147"/>
        <end position="239"/>
    </location>
</feature>
<feature type="region of interest" description="Disordered" evidence="15">
    <location>
        <begin position="632"/>
        <end position="673"/>
    </location>
</feature>
<evidence type="ECO:0000256" key="10">
    <source>
        <dbReference type="ARBA" id="ARBA00022989"/>
    </source>
</evidence>
<dbReference type="Pfam" id="PF01764">
    <property type="entry name" value="Lipase_3"/>
    <property type="match status" value="1"/>
</dbReference>
<keyword evidence="4" id="KW-0597">Phosphoprotein</keyword>
<dbReference type="InterPro" id="IPR052214">
    <property type="entry name" value="DAG_Lipase-Related"/>
</dbReference>
<evidence type="ECO:0000256" key="7">
    <source>
        <dbReference type="ARBA" id="ARBA00022801"/>
    </source>
</evidence>
<evidence type="ECO:0000256" key="1">
    <source>
        <dbReference type="ARBA" id="ARBA00001913"/>
    </source>
</evidence>
<comment type="catalytic activity">
    <reaction evidence="13">
        <text>a 1,2-diacyl-sn-glycerol + H2O = a 2-acylglycerol + a fatty acid + H(+)</text>
        <dbReference type="Rhea" id="RHEA:33275"/>
        <dbReference type="ChEBI" id="CHEBI:15377"/>
        <dbReference type="ChEBI" id="CHEBI:15378"/>
        <dbReference type="ChEBI" id="CHEBI:17389"/>
        <dbReference type="ChEBI" id="CHEBI:17815"/>
        <dbReference type="ChEBI" id="CHEBI:28868"/>
        <dbReference type="EC" id="3.1.1.116"/>
    </reaction>
    <physiologicalReaction direction="left-to-right" evidence="13">
        <dbReference type="Rhea" id="RHEA:33276"/>
    </physiologicalReaction>
</comment>
<dbReference type="GO" id="GO:0016042">
    <property type="term" value="P:lipid catabolic process"/>
    <property type="evidence" value="ECO:0007669"/>
    <property type="project" value="UniProtKB-KW"/>
</dbReference>
<dbReference type="PANTHER" id="PTHR45792:SF8">
    <property type="entry name" value="DIACYLGLYCEROL LIPASE-ALPHA"/>
    <property type="match status" value="1"/>
</dbReference>
<dbReference type="GO" id="GO:0046872">
    <property type="term" value="F:metal ion binding"/>
    <property type="evidence" value="ECO:0007669"/>
    <property type="project" value="UniProtKB-KW"/>
</dbReference>
<evidence type="ECO:0000256" key="6">
    <source>
        <dbReference type="ARBA" id="ARBA00022723"/>
    </source>
</evidence>
<comment type="subcellular location">
    <subcellularLocation>
        <location evidence="2">Cell membrane</location>
        <topology evidence="2">Multi-pass membrane protein</topology>
    </subcellularLocation>
</comment>
<accession>A0A0G4FNJ9</accession>
<dbReference type="GO" id="GO:0005886">
    <property type="term" value="C:plasma membrane"/>
    <property type="evidence" value="ECO:0007669"/>
    <property type="project" value="UniProtKB-SubCell"/>
</dbReference>
<gene>
    <name evidence="17" type="ORF">Cvel_17724</name>
</gene>
<evidence type="ECO:0000256" key="15">
    <source>
        <dbReference type="SAM" id="MobiDB-lite"/>
    </source>
</evidence>
<sequence length="985" mass="110458">MTTGGLNDTPGGNEDVLLEHEPDLQVYAAHPSPAPEEEQRWARKRLESIFRWFDICCCYRLPWQKKPVSEDLRNRDLMLSTMATLMINFSKGAEISRVDLVLALALLRALRKFEERQAALSLVFLDLPDDSRITSAVSKMQTELQILKDREREEKDLRRHGEGDREGYQQEHDGPARPLLQDFPDSPGNDERSSLLHRSQAESASAETEKAVLVVQRSPAEIAPSRARSSPESPSKTPWRALRARRSIHLHQQKHEKSVRSFVSRVADMMGRGERPPSIDALEEQMGRSEAEGDDCRSTDGRDDDLHRAYDALERGEQYGEELNLSSGERVMVSKRDLGALRNVRVGLEIFALQMPAREVVSAVAYYSNFMLASYGWKLFTFMHPFRGALWTAAWWCTQLCTKRDPYRAAFLSLAGLSENDLVASNFVSHPFKPSFFLCVDRRSRSVVLVCRGSLEPHDVITDALATAHKFEDGYTHGGFLAGTEWVLSMICEPLRKTVEENPGYRVVFIGHSLGAATAILAAKRLRPLYPELHVFAFGCPALLDPVQAEACEEFVTTLCNGFDIVPRASFKSARHLRAHICQIAAAVAKEATKRQSQAASVVGRESRKGASVLSSASAQAGAVGVPMRSISPSERVERGEGGAERRVEVAVEREGDGGGGRTAGEAREKDDHTMLGVSKQMWLLLKAPFLKEEEFLDRAREKGYHAVRQRTDNAPFDSRMPARAMGGRLERDSDPSQEERERERETQMQMPNDDRQKGEKRRSTAGSGTHVGGGVLGKGDSWEVLSENLEEMEREAEREMLLSEDQKMEVPGFLLQLTTVQPHMPTRHPVRPPRCPHCCKWHRGGCLPCRLLHRFYAGPAGCCCCRCPCFIEKSTLSARADDARPRASCCCLFGSGGVQSDDGTCCGCCEEPELRLTSPDRGEFDEIQVAARMFIDHFPDTYHVKITDLFHRMEDGQLRNARDLPQEELLRRIAKTIDYFQGKN</sequence>
<evidence type="ECO:0000256" key="12">
    <source>
        <dbReference type="ARBA" id="ARBA00023136"/>
    </source>
</evidence>
<dbReference type="CDD" id="cd00519">
    <property type="entry name" value="Lipase_3"/>
    <property type="match status" value="1"/>
</dbReference>
<dbReference type="EMBL" id="CDMZ01000476">
    <property type="protein sequence ID" value="CEM15119.1"/>
    <property type="molecule type" value="Genomic_DNA"/>
</dbReference>
<dbReference type="SUPFAM" id="SSF53474">
    <property type="entry name" value="alpha/beta-Hydrolases"/>
    <property type="match status" value="1"/>
</dbReference>
<evidence type="ECO:0000259" key="16">
    <source>
        <dbReference type="Pfam" id="PF01764"/>
    </source>
</evidence>
<dbReference type="VEuPathDB" id="CryptoDB:Cvel_17724"/>
<evidence type="ECO:0000256" key="8">
    <source>
        <dbReference type="ARBA" id="ARBA00022837"/>
    </source>
</evidence>
<evidence type="ECO:0000256" key="11">
    <source>
        <dbReference type="ARBA" id="ARBA00023098"/>
    </source>
</evidence>
<keyword evidence="11" id="KW-0443">Lipid metabolism</keyword>
<feature type="region of interest" description="Disordered" evidence="15">
    <location>
        <begin position="271"/>
        <end position="303"/>
    </location>
</feature>
<proteinExistence type="predicted"/>
<dbReference type="PANTHER" id="PTHR45792">
    <property type="entry name" value="DIACYLGLYCEROL LIPASE HOMOLOG-RELATED"/>
    <property type="match status" value="1"/>
</dbReference>
<feature type="domain" description="Fungal lipase-type" evidence="16">
    <location>
        <begin position="448"/>
        <end position="572"/>
    </location>
</feature>
<evidence type="ECO:0000256" key="4">
    <source>
        <dbReference type="ARBA" id="ARBA00022553"/>
    </source>
</evidence>
<keyword evidence="7" id="KW-0378">Hydrolase</keyword>
<dbReference type="AlphaFoldDB" id="A0A0G4FNJ9"/>
<dbReference type="Gene3D" id="3.40.50.1820">
    <property type="entry name" value="alpha/beta hydrolase"/>
    <property type="match status" value="1"/>
</dbReference>
<protein>
    <recommendedName>
        <fullName evidence="14">sn-1-specific diacylglycerol lipase</fullName>
        <ecNumber evidence="14">3.1.1.116</ecNumber>
    </recommendedName>
</protein>
<dbReference type="GO" id="GO:0016298">
    <property type="term" value="F:lipase activity"/>
    <property type="evidence" value="ECO:0007669"/>
    <property type="project" value="TreeGrafter"/>
</dbReference>
<evidence type="ECO:0000256" key="2">
    <source>
        <dbReference type="ARBA" id="ARBA00004651"/>
    </source>
</evidence>
<keyword evidence="3" id="KW-1003">Cell membrane</keyword>
<feature type="compositionally biased region" description="Basic and acidic residues" evidence="15">
    <location>
        <begin position="729"/>
        <end position="758"/>
    </location>
</feature>
<keyword evidence="5" id="KW-0812">Transmembrane</keyword>
<keyword evidence="8" id="KW-0106">Calcium</keyword>
<name>A0A0G4FNJ9_9ALVE</name>
<feature type="region of interest" description="Disordered" evidence="15">
    <location>
        <begin position="707"/>
        <end position="780"/>
    </location>
</feature>
<comment type="cofactor">
    <cofactor evidence="1">
        <name>Ca(2+)</name>
        <dbReference type="ChEBI" id="CHEBI:29108"/>
    </cofactor>
</comment>
<evidence type="ECO:0000313" key="17">
    <source>
        <dbReference type="EMBL" id="CEM15119.1"/>
    </source>
</evidence>
<feature type="compositionally biased region" description="Basic and acidic residues" evidence="15">
    <location>
        <begin position="147"/>
        <end position="175"/>
    </location>
</feature>
<evidence type="ECO:0000256" key="14">
    <source>
        <dbReference type="ARBA" id="ARBA00026104"/>
    </source>
</evidence>
<evidence type="ECO:0000256" key="5">
    <source>
        <dbReference type="ARBA" id="ARBA00022692"/>
    </source>
</evidence>
<organism evidence="17">
    <name type="scientific">Chromera velia CCMP2878</name>
    <dbReference type="NCBI Taxonomy" id="1169474"/>
    <lineage>
        <taxon>Eukaryota</taxon>
        <taxon>Sar</taxon>
        <taxon>Alveolata</taxon>
        <taxon>Colpodellida</taxon>
        <taxon>Chromeraceae</taxon>
        <taxon>Chromera</taxon>
    </lineage>
</organism>
<dbReference type="EC" id="3.1.1.116" evidence="14"/>
<evidence type="ECO:0000256" key="9">
    <source>
        <dbReference type="ARBA" id="ARBA00022963"/>
    </source>
</evidence>
<dbReference type="InterPro" id="IPR029058">
    <property type="entry name" value="AB_hydrolase_fold"/>
</dbReference>
<keyword evidence="9" id="KW-0442">Lipid degradation</keyword>
<keyword evidence="10" id="KW-1133">Transmembrane helix</keyword>
<keyword evidence="6" id="KW-0479">Metal-binding</keyword>
<evidence type="ECO:0000256" key="3">
    <source>
        <dbReference type="ARBA" id="ARBA00022475"/>
    </source>
</evidence>
<evidence type="ECO:0000256" key="13">
    <source>
        <dbReference type="ARBA" id="ARBA00024531"/>
    </source>
</evidence>
<feature type="compositionally biased region" description="Basic and acidic residues" evidence="15">
    <location>
        <begin position="635"/>
        <end position="657"/>
    </location>
</feature>
<keyword evidence="12" id="KW-0472">Membrane</keyword>
<feature type="compositionally biased region" description="Low complexity" evidence="15">
    <location>
        <begin position="223"/>
        <end position="235"/>
    </location>
</feature>
<reference evidence="17" key="1">
    <citation type="submission" date="2014-11" db="EMBL/GenBank/DDBJ databases">
        <authorList>
            <person name="Otto D Thomas"/>
            <person name="Naeem Raeece"/>
        </authorList>
    </citation>
    <scope>NUCLEOTIDE SEQUENCE</scope>
</reference>